<protein>
    <recommendedName>
        <fullName evidence="3">Outer membrane autotransporter barrel domain-containing protein</fullName>
    </recommendedName>
</protein>
<name>J0ZV94_BAREL</name>
<accession>J0ZV94</accession>
<evidence type="ECO:0008006" key="3">
    <source>
        <dbReference type="Google" id="ProtNLM"/>
    </source>
</evidence>
<sequence length="34" mass="3662">SSKLSLHGDVSYQHGLKKVGFSGASFSAGLRHRF</sequence>
<evidence type="ECO:0000313" key="1">
    <source>
        <dbReference type="EMBL" id="EJF92848.1"/>
    </source>
</evidence>
<dbReference type="Proteomes" id="UP000008941">
    <property type="component" value="Unassembled WGS sequence"/>
</dbReference>
<proteinExistence type="predicted"/>
<reference evidence="1 2" key="1">
    <citation type="submission" date="2012-03" db="EMBL/GenBank/DDBJ databases">
        <title>The Genome Sequence of Bartonella elizabethae F9251.</title>
        <authorList>
            <consortium name="The Broad Institute Genome Sequencing Platform"/>
            <consortium name="The Broad Institute Genome Sequencing Center for Infectious Disease"/>
            <person name="Feldgarden M."/>
            <person name="Kirby J."/>
            <person name="Kosoy M."/>
            <person name="Birtles R."/>
            <person name="Probert W.S."/>
            <person name="Chiaraviglio L."/>
            <person name="Young S.K."/>
            <person name="Zeng Q."/>
            <person name="Gargeya S."/>
            <person name="Fitzgerald M."/>
            <person name="Haas B."/>
            <person name="Abouelleil A."/>
            <person name="Alvarado L."/>
            <person name="Arachchi H.M."/>
            <person name="Berlin A."/>
            <person name="Chapman S.B."/>
            <person name="Gearin G."/>
            <person name="Goldberg J."/>
            <person name="Griggs A."/>
            <person name="Gujja S."/>
            <person name="Hansen M."/>
            <person name="Heiman D."/>
            <person name="Howarth C."/>
            <person name="Larimer J."/>
            <person name="Lui A."/>
            <person name="MacDonald P.J.P."/>
            <person name="McCowen C."/>
            <person name="Montmayeur A."/>
            <person name="Murphy C."/>
            <person name="Neiman D."/>
            <person name="Pearson M."/>
            <person name="Priest M."/>
            <person name="Roberts A."/>
            <person name="Saif S."/>
            <person name="Shea T."/>
            <person name="Sisk P."/>
            <person name="Stolte C."/>
            <person name="Sykes S."/>
            <person name="Wortman J."/>
            <person name="Nusbaum C."/>
            <person name="Birren B."/>
        </authorList>
    </citation>
    <scope>NUCLEOTIDE SEQUENCE [LARGE SCALE GENOMIC DNA]</scope>
    <source>
        <strain evidence="1 2">F9251</strain>
    </source>
</reference>
<evidence type="ECO:0000313" key="2">
    <source>
        <dbReference type="Proteomes" id="UP000008941"/>
    </source>
</evidence>
<organism evidence="1 2">
    <name type="scientific">Bartonella elizabethae F9251 = ATCC 49927</name>
    <dbReference type="NCBI Taxonomy" id="1094555"/>
    <lineage>
        <taxon>Bacteria</taxon>
        <taxon>Pseudomonadati</taxon>
        <taxon>Pseudomonadota</taxon>
        <taxon>Alphaproteobacteria</taxon>
        <taxon>Hyphomicrobiales</taxon>
        <taxon>Bartonellaceae</taxon>
        <taxon>Bartonella</taxon>
    </lineage>
</organism>
<dbReference type="AlphaFoldDB" id="J0ZV94"/>
<gene>
    <name evidence="1" type="ORF">MEE_01573</name>
</gene>
<dbReference type="HOGENOM" id="CLU_219865_0_0_5"/>
<dbReference type="EMBL" id="AIMF01000041">
    <property type="protein sequence ID" value="EJF92848.1"/>
    <property type="molecule type" value="Genomic_DNA"/>
</dbReference>
<comment type="caution">
    <text evidence="1">The sequence shown here is derived from an EMBL/GenBank/DDBJ whole genome shotgun (WGS) entry which is preliminary data.</text>
</comment>
<feature type="non-terminal residue" evidence="1">
    <location>
        <position position="1"/>
    </location>
</feature>